<name>A0ABN3LPR5_STRLO</name>
<feature type="domain" description="Periplasmic binding protein" evidence="4">
    <location>
        <begin position="109"/>
        <end position="352"/>
    </location>
</feature>
<feature type="region of interest" description="Disordered" evidence="3">
    <location>
        <begin position="80"/>
        <end position="101"/>
    </location>
</feature>
<dbReference type="Pfam" id="PF13407">
    <property type="entry name" value="Peripla_BP_4"/>
    <property type="match status" value="1"/>
</dbReference>
<sequence>MTAGAARGLIPSQADRRVCGRRPGHAKIPGRWIIVIPLSLSPATHSEVPGKMDRSSHPRSRRIAPVVAVAAAAALTLAGCSSSSGGKKSEEGGANASAGKATTPRMTVALVTHQSPGDTFWDIVRKGAEAAAAKDNIKLIYSSDPNAGNQSNLVQNAIDQKVDGIAVTLAKPDALKAVVGKAKSANIPVVGLNSGVSDWKKLGLMEFFGQDESVAGEAFGKKLNDLGAKHTVCVIQEQGNVGLTQRCDGVKKTFSGKTDVLYVNGTDMPSVKSTITAKLKQDSSIDYVTALGAPYALTAVQSVSDAGSKAKVATFDLNKDLTTAISKGTIQFAVDQQPYLQGYLAIDSLWLYKNNGNYMGGGEQPVLTGPAFVDKSNVEAVSKFAANGTR</sequence>
<dbReference type="PANTHER" id="PTHR30036">
    <property type="entry name" value="D-XYLOSE-BINDING PERIPLASMIC PROTEIN"/>
    <property type="match status" value="1"/>
</dbReference>
<reference evidence="5 6" key="1">
    <citation type="journal article" date="2019" name="Int. J. Syst. Evol. Microbiol.">
        <title>The Global Catalogue of Microorganisms (GCM) 10K type strain sequencing project: providing services to taxonomists for standard genome sequencing and annotation.</title>
        <authorList>
            <consortium name="The Broad Institute Genomics Platform"/>
            <consortium name="The Broad Institute Genome Sequencing Center for Infectious Disease"/>
            <person name="Wu L."/>
            <person name="Ma J."/>
        </authorList>
    </citation>
    <scope>NUCLEOTIDE SEQUENCE [LARGE SCALE GENOMIC DNA]</scope>
    <source>
        <strain evidence="5 6">JCM 4395</strain>
    </source>
</reference>
<proteinExistence type="inferred from homology"/>
<comment type="caution">
    <text evidence="5">The sequence shown here is derived from an EMBL/GenBank/DDBJ whole genome shotgun (WGS) entry which is preliminary data.</text>
</comment>
<evidence type="ECO:0000259" key="4">
    <source>
        <dbReference type="Pfam" id="PF13407"/>
    </source>
</evidence>
<evidence type="ECO:0000313" key="5">
    <source>
        <dbReference type="EMBL" id="GAA2487844.1"/>
    </source>
</evidence>
<dbReference type="CDD" id="cd06312">
    <property type="entry name" value="PBP1_ABC_sugar_binding-like"/>
    <property type="match status" value="1"/>
</dbReference>
<evidence type="ECO:0000256" key="2">
    <source>
        <dbReference type="ARBA" id="ARBA00007639"/>
    </source>
</evidence>
<dbReference type="PANTHER" id="PTHR30036:SF7">
    <property type="entry name" value="ABC TRANSPORTER PERIPLASMIC-BINDING PROTEIN YPHF"/>
    <property type="match status" value="1"/>
</dbReference>
<dbReference type="Proteomes" id="UP001501777">
    <property type="component" value="Unassembled WGS sequence"/>
</dbReference>
<comment type="subcellular location">
    <subcellularLocation>
        <location evidence="1">Cell envelope</location>
    </subcellularLocation>
</comment>
<dbReference type="InterPro" id="IPR025997">
    <property type="entry name" value="SBP_2_dom"/>
</dbReference>
<dbReference type="InterPro" id="IPR050555">
    <property type="entry name" value="Bact_Solute-Bind_Prot2"/>
</dbReference>
<gene>
    <name evidence="5" type="ORF">GCM10010276_27950</name>
</gene>
<dbReference type="Gene3D" id="3.40.50.2300">
    <property type="match status" value="2"/>
</dbReference>
<evidence type="ECO:0000313" key="6">
    <source>
        <dbReference type="Proteomes" id="UP001501777"/>
    </source>
</evidence>
<protein>
    <submittedName>
        <fullName evidence="5">Sugar ABC transporter substrate-binding protein</fullName>
    </submittedName>
</protein>
<comment type="similarity">
    <text evidence="2">Belongs to the bacterial solute-binding protein 2 family.</text>
</comment>
<dbReference type="EMBL" id="BAAASG010000007">
    <property type="protein sequence ID" value="GAA2487844.1"/>
    <property type="molecule type" value="Genomic_DNA"/>
</dbReference>
<dbReference type="SUPFAM" id="SSF53822">
    <property type="entry name" value="Periplasmic binding protein-like I"/>
    <property type="match status" value="1"/>
</dbReference>
<evidence type="ECO:0000256" key="3">
    <source>
        <dbReference type="SAM" id="MobiDB-lite"/>
    </source>
</evidence>
<evidence type="ECO:0000256" key="1">
    <source>
        <dbReference type="ARBA" id="ARBA00004196"/>
    </source>
</evidence>
<accession>A0ABN3LPR5</accession>
<dbReference type="InterPro" id="IPR028082">
    <property type="entry name" value="Peripla_BP_I"/>
</dbReference>
<organism evidence="5 6">
    <name type="scientific">Streptomyces longisporus</name>
    <dbReference type="NCBI Taxonomy" id="1948"/>
    <lineage>
        <taxon>Bacteria</taxon>
        <taxon>Bacillati</taxon>
        <taxon>Actinomycetota</taxon>
        <taxon>Actinomycetes</taxon>
        <taxon>Kitasatosporales</taxon>
        <taxon>Streptomycetaceae</taxon>
        <taxon>Streptomyces</taxon>
    </lineage>
</organism>
<keyword evidence="6" id="KW-1185">Reference proteome</keyword>